<dbReference type="InterPro" id="IPR050593">
    <property type="entry name" value="LovG"/>
</dbReference>
<evidence type="ECO:0000256" key="1">
    <source>
        <dbReference type="ARBA" id="ARBA00022801"/>
    </source>
</evidence>
<organism evidence="3 4">
    <name type="scientific">Ramularia collo-cygni</name>
    <dbReference type="NCBI Taxonomy" id="112498"/>
    <lineage>
        <taxon>Eukaryota</taxon>
        <taxon>Fungi</taxon>
        <taxon>Dikarya</taxon>
        <taxon>Ascomycota</taxon>
        <taxon>Pezizomycotina</taxon>
        <taxon>Dothideomycetes</taxon>
        <taxon>Dothideomycetidae</taxon>
        <taxon>Mycosphaerellales</taxon>
        <taxon>Mycosphaerellaceae</taxon>
        <taxon>Ramularia</taxon>
    </lineage>
</organism>
<dbReference type="EMBL" id="FJUY01000017">
    <property type="protein sequence ID" value="CZT23717.1"/>
    <property type="molecule type" value="Genomic_DNA"/>
</dbReference>
<feature type="domain" description="Serine hydrolase" evidence="2">
    <location>
        <begin position="11"/>
        <end position="206"/>
    </location>
</feature>
<protein>
    <recommendedName>
        <fullName evidence="2">Serine hydrolase domain-containing protein</fullName>
    </recommendedName>
</protein>
<evidence type="ECO:0000259" key="2">
    <source>
        <dbReference type="Pfam" id="PF03959"/>
    </source>
</evidence>
<dbReference type="InterPro" id="IPR029058">
    <property type="entry name" value="AB_hydrolase_fold"/>
</dbReference>
<dbReference type="Gene3D" id="3.40.50.1820">
    <property type="entry name" value="alpha/beta hydrolase"/>
    <property type="match status" value="1"/>
</dbReference>
<evidence type="ECO:0000313" key="4">
    <source>
        <dbReference type="Proteomes" id="UP000225277"/>
    </source>
</evidence>
<dbReference type="GeneID" id="35604502"/>
<dbReference type="PANTHER" id="PTHR48070:SF7">
    <property type="entry name" value="SERINE HYDROLASE FSH DOMAIN-CONTAINING PROTEIN-RELATED"/>
    <property type="match status" value="1"/>
</dbReference>
<dbReference type="GO" id="GO:0005737">
    <property type="term" value="C:cytoplasm"/>
    <property type="evidence" value="ECO:0007669"/>
    <property type="project" value="TreeGrafter"/>
</dbReference>
<accession>A0A2D3V074</accession>
<dbReference type="GO" id="GO:0016787">
    <property type="term" value="F:hydrolase activity"/>
    <property type="evidence" value="ECO:0007669"/>
    <property type="project" value="UniProtKB-KW"/>
</dbReference>
<name>A0A2D3V074_9PEZI</name>
<dbReference type="SUPFAM" id="SSF53474">
    <property type="entry name" value="alpha/beta-Hydrolases"/>
    <property type="match status" value="1"/>
</dbReference>
<dbReference type="AlphaFoldDB" id="A0A2D3V074"/>
<evidence type="ECO:0000313" key="3">
    <source>
        <dbReference type="EMBL" id="CZT23717.1"/>
    </source>
</evidence>
<dbReference type="OrthoDB" id="3631038at2759"/>
<dbReference type="InterPro" id="IPR005645">
    <property type="entry name" value="FSH-like_dom"/>
</dbReference>
<dbReference type="RefSeq" id="XP_023630441.1">
    <property type="nucleotide sequence ID" value="XM_023774673.1"/>
</dbReference>
<keyword evidence="4" id="KW-1185">Reference proteome</keyword>
<dbReference type="Pfam" id="PF03959">
    <property type="entry name" value="FSH1"/>
    <property type="match status" value="1"/>
</dbReference>
<proteinExistence type="predicted"/>
<gene>
    <name evidence="3" type="ORF">RCC_09431</name>
</gene>
<dbReference type="PANTHER" id="PTHR48070">
    <property type="entry name" value="ESTERASE OVCA2"/>
    <property type="match status" value="1"/>
</dbReference>
<dbReference type="Proteomes" id="UP000225277">
    <property type="component" value="Unassembled WGS sequence"/>
</dbReference>
<keyword evidence="1" id="KW-0378">Hydrolase</keyword>
<sequence length="221" mass="24096">MKEQRDVAASPKYRVLCLHGIGTNSEVFEAQTAALRYRLGANFEYEFLDGSFPWPALPGISEVFGNDQMYFSYHDGSGESAYQAVRDLAAYATENGPFDAVLAFSLGAALAATLLIEDASRALFRCAIFICATLPYDVEELQAGRLQLLSGEISRNSIRIPTVHAWGTNDTEYMHESAQLVQMSVEGKRVEVKHDAAHGVPTQGESLDHLAEAIISTVCGT</sequence>
<dbReference type="GO" id="GO:0019748">
    <property type="term" value="P:secondary metabolic process"/>
    <property type="evidence" value="ECO:0007669"/>
    <property type="project" value="TreeGrafter"/>
</dbReference>
<dbReference type="GO" id="GO:0005634">
    <property type="term" value="C:nucleus"/>
    <property type="evidence" value="ECO:0007669"/>
    <property type="project" value="TreeGrafter"/>
</dbReference>
<reference evidence="3 4" key="1">
    <citation type="submission" date="2016-03" db="EMBL/GenBank/DDBJ databases">
        <authorList>
            <person name="Ploux O."/>
        </authorList>
    </citation>
    <scope>NUCLEOTIDE SEQUENCE [LARGE SCALE GENOMIC DNA]</scope>
    <source>
        <strain evidence="3 4">URUG2</strain>
    </source>
</reference>